<dbReference type="Proteomes" id="UP000245699">
    <property type="component" value="Unassembled WGS sequence"/>
</dbReference>
<dbReference type="OrthoDB" id="5545891at2759"/>
<gene>
    <name evidence="2" type="ORF">BB559_003388</name>
</gene>
<evidence type="ECO:0000313" key="3">
    <source>
        <dbReference type="Proteomes" id="UP000245699"/>
    </source>
</evidence>
<evidence type="ECO:0000313" key="2">
    <source>
        <dbReference type="EMBL" id="PVU93199.1"/>
    </source>
</evidence>
<sequence length="341" mass="39465">MVHDIDTVPSLFLLAWALQIVERLKNLESNMENESQQNISIGSTMDKDMLSTHGGSQDRPQHQAEDNYIMERDTSRDMQTYPELLEALTSIKDEFFKSALTDIQQRRFLASCPRNEDMDYDPPVLNNLGVSFSAKKMDNQLLDIQYRISGITRPIDFFTQKIIQNDGQMDFQETKDFVKIIRILLPDVASHITQIRKELVDTKTLLDHATTTQTIRKTLENVRKNSQQGFNFRRFGSENYPNNIQQQNRPVQLSGQQQGTTRLKYKPHSFNNSNNRAALLEIAGEESKDCRRKAIEVPISMETTNRQQMDTGHNNTWIQDTVHKITVNENNKGEKMPEEER</sequence>
<comment type="caution">
    <text evidence="2">The sequence shown here is derived from an EMBL/GenBank/DDBJ whole genome shotgun (WGS) entry which is preliminary data.</text>
</comment>
<organism evidence="2 3">
    <name type="scientific">Furculomyces boomerangus</name>
    <dbReference type="NCBI Taxonomy" id="61424"/>
    <lineage>
        <taxon>Eukaryota</taxon>
        <taxon>Fungi</taxon>
        <taxon>Fungi incertae sedis</taxon>
        <taxon>Zoopagomycota</taxon>
        <taxon>Kickxellomycotina</taxon>
        <taxon>Harpellomycetes</taxon>
        <taxon>Harpellales</taxon>
        <taxon>Harpellaceae</taxon>
        <taxon>Furculomyces</taxon>
    </lineage>
</organism>
<protein>
    <submittedName>
        <fullName evidence="2">Uncharacterized protein</fullName>
    </submittedName>
</protein>
<dbReference type="AlphaFoldDB" id="A0A2T9YLK6"/>
<dbReference type="EMBL" id="MBFT01000331">
    <property type="protein sequence ID" value="PVU93199.1"/>
    <property type="molecule type" value="Genomic_DNA"/>
</dbReference>
<reference evidence="2 3" key="1">
    <citation type="journal article" date="2018" name="MBio">
        <title>Comparative Genomics Reveals the Core Gene Toolbox for the Fungus-Insect Symbiosis.</title>
        <authorList>
            <person name="Wang Y."/>
            <person name="Stata M."/>
            <person name="Wang W."/>
            <person name="Stajich J.E."/>
            <person name="White M.M."/>
            <person name="Moncalvo J.M."/>
        </authorList>
    </citation>
    <scope>NUCLEOTIDE SEQUENCE [LARGE SCALE GENOMIC DNA]</scope>
    <source>
        <strain evidence="2 3">AUS-77-4</strain>
    </source>
</reference>
<evidence type="ECO:0000256" key="1">
    <source>
        <dbReference type="SAM" id="MobiDB-lite"/>
    </source>
</evidence>
<proteinExistence type="predicted"/>
<name>A0A2T9YLK6_9FUNG</name>
<accession>A0A2T9YLK6</accession>
<feature type="region of interest" description="Disordered" evidence="1">
    <location>
        <begin position="45"/>
        <end position="64"/>
    </location>
</feature>
<keyword evidence="3" id="KW-1185">Reference proteome</keyword>